<geneLocation type="plasmid" evidence="1 2">
    <name>pBRH01</name>
</geneLocation>
<dbReference type="HOGENOM" id="CLU_3395595_0_0_4"/>
<keyword evidence="1" id="KW-0614">Plasmid</keyword>
<dbReference type="EMBL" id="FR687360">
    <property type="protein sequence ID" value="CBW76981.1"/>
    <property type="molecule type" value="Genomic_DNA"/>
</dbReference>
<protein>
    <submittedName>
        <fullName evidence="1">Uncharacterized protein</fullName>
    </submittedName>
</protein>
<gene>
    <name evidence="1" type="ordered locus">RBRH_04275</name>
</gene>
<dbReference type="KEGG" id="brh:RBRH_04275"/>
<evidence type="ECO:0000313" key="1">
    <source>
        <dbReference type="EMBL" id="CBW76981.1"/>
    </source>
</evidence>
<dbReference type="Proteomes" id="UP000007437">
    <property type="component" value="Plasmid pBRH01"/>
</dbReference>
<evidence type="ECO:0000313" key="2">
    <source>
        <dbReference type="Proteomes" id="UP000007437"/>
    </source>
</evidence>
<name>E5AV57_MYCRK</name>
<accession>E5AV57</accession>
<reference evidence="1 2" key="1">
    <citation type="journal article" date="2011" name="J. Bacteriol.">
        <title>Complete genome sequence of Burkholderia rhizoxinica, an endosymbiont of Rhizopus microsporus.</title>
        <authorList>
            <person name="Lackner G."/>
            <person name="Moebius N."/>
            <person name="Partida-Martinez L."/>
            <person name="Hertweck C."/>
        </authorList>
    </citation>
    <scope>NUCLEOTIDE SEQUENCE [LARGE SCALE GENOMIC DNA]</scope>
    <source>
        <strain evidence="2">DSM 19002 / CIP 109453 / HKI 454</strain>
        <plasmid evidence="1 2">pBRH01</plasmid>
    </source>
</reference>
<organism evidence="1 2">
    <name type="scientific">Mycetohabitans rhizoxinica (strain DSM 19002 / CIP 109453 / HKI 454)</name>
    <name type="common">Paraburkholderia rhizoxinica</name>
    <dbReference type="NCBI Taxonomy" id="882378"/>
    <lineage>
        <taxon>Bacteria</taxon>
        <taxon>Pseudomonadati</taxon>
        <taxon>Pseudomonadota</taxon>
        <taxon>Betaproteobacteria</taxon>
        <taxon>Burkholderiales</taxon>
        <taxon>Burkholderiaceae</taxon>
        <taxon>Mycetohabitans</taxon>
    </lineage>
</organism>
<sequence>MPQGWIEQPVNQQKRAFDAAEFAQSARETIW</sequence>
<proteinExistence type="predicted"/>
<dbReference type="AlphaFoldDB" id="E5AV57"/>